<dbReference type="PANTHER" id="PTHR24114:SF2">
    <property type="entry name" value="F-BOX DOMAIN-CONTAINING PROTEIN-RELATED"/>
    <property type="match status" value="1"/>
</dbReference>
<sequence>MRLSLHGNALNSLGGAQLFEGLATNARQDGQLSDLDVAWNHLDASPSVSAPSAAAALALAEVLRISVTGTTRDLGRTEATGPAVTLYHLDLSYNNLGPTSCEIIAEGLRDNHFLYGLHMVGNAAPR</sequence>
<evidence type="ECO:0000313" key="1">
    <source>
        <dbReference type="EMBL" id="CAK9038705.1"/>
    </source>
</evidence>
<comment type="caution">
    <text evidence="1">The sequence shown here is derived from an EMBL/GenBank/DDBJ whole genome shotgun (WGS) entry which is preliminary data.</text>
</comment>
<dbReference type="InterPro" id="IPR052394">
    <property type="entry name" value="LRR-containing"/>
</dbReference>
<organism evidence="1 2">
    <name type="scientific">Durusdinium trenchii</name>
    <dbReference type="NCBI Taxonomy" id="1381693"/>
    <lineage>
        <taxon>Eukaryota</taxon>
        <taxon>Sar</taxon>
        <taxon>Alveolata</taxon>
        <taxon>Dinophyceae</taxon>
        <taxon>Suessiales</taxon>
        <taxon>Symbiodiniaceae</taxon>
        <taxon>Durusdinium</taxon>
    </lineage>
</organism>
<name>A0ABP0LKF6_9DINO</name>
<dbReference type="EMBL" id="CAXAMM010016358">
    <property type="protein sequence ID" value="CAK9038705.1"/>
    <property type="molecule type" value="Genomic_DNA"/>
</dbReference>
<dbReference type="Gene3D" id="3.80.10.10">
    <property type="entry name" value="Ribonuclease Inhibitor"/>
    <property type="match status" value="1"/>
</dbReference>
<accession>A0ABP0LKF6</accession>
<dbReference type="Proteomes" id="UP001642464">
    <property type="component" value="Unassembled WGS sequence"/>
</dbReference>
<proteinExistence type="predicted"/>
<reference evidence="1 2" key="1">
    <citation type="submission" date="2024-02" db="EMBL/GenBank/DDBJ databases">
        <authorList>
            <person name="Chen Y."/>
            <person name="Shah S."/>
            <person name="Dougan E. K."/>
            <person name="Thang M."/>
            <person name="Chan C."/>
        </authorList>
    </citation>
    <scope>NUCLEOTIDE SEQUENCE [LARGE SCALE GENOMIC DNA]</scope>
</reference>
<dbReference type="PANTHER" id="PTHR24114">
    <property type="entry name" value="LEUCINE RICH REPEAT FAMILY PROTEIN"/>
    <property type="match status" value="1"/>
</dbReference>
<evidence type="ECO:0000313" key="2">
    <source>
        <dbReference type="Proteomes" id="UP001642464"/>
    </source>
</evidence>
<dbReference type="InterPro" id="IPR032675">
    <property type="entry name" value="LRR_dom_sf"/>
</dbReference>
<keyword evidence="2" id="KW-1185">Reference proteome</keyword>
<dbReference type="SUPFAM" id="SSF52047">
    <property type="entry name" value="RNI-like"/>
    <property type="match status" value="1"/>
</dbReference>
<gene>
    <name evidence="1" type="ORF">SCF082_LOCUS22732</name>
</gene>
<protein>
    <submittedName>
        <fullName evidence="1">Uncharacterized protein</fullName>
    </submittedName>
</protein>